<dbReference type="RefSeq" id="WP_109271496.1">
    <property type="nucleotide sequence ID" value="NZ_QFFF01000001.1"/>
</dbReference>
<dbReference type="AlphaFoldDB" id="A0A2U2J4V1"/>
<keyword evidence="3" id="KW-1185">Reference proteome</keyword>
<evidence type="ECO:0000256" key="1">
    <source>
        <dbReference type="SAM" id="Phobius"/>
    </source>
</evidence>
<keyword evidence="1" id="KW-1133">Transmembrane helix</keyword>
<feature type="transmembrane region" description="Helical" evidence="1">
    <location>
        <begin position="114"/>
        <end position="133"/>
    </location>
</feature>
<feature type="transmembrane region" description="Helical" evidence="1">
    <location>
        <begin position="42"/>
        <end position="62"/>
    </location>
</feature>
<dbReference type="Proteomes" id="UP000245916">
    <property type="component" value="Unassembled WGS sequence"/>
</dbReference>
<comment type="caution">
    <text evidence="2">The sequence shown here is derived from an EMBL/GenBank/DDBJ whole genome shotgun (WGS) entry which is preliminary data.</text>
</comment>
<evidence type="ECO:0000313" key="3">
    <source>
        <dbReference type="Proteomes" id="UP000245916"/>
    </source>
</evidence>
<sequence length="136" mass="14701">MTREEALQRVLYVWLGVAPLLGLLILAQAVAGKYGDDASSAWSWYLALIVPPVSILVTAALVDPKASWRNAAAHAFKYRLAFWGSGALLFIAFTLLLAEPGMEAAPYQLFEQSAILLTVLQGIVLAAIGAVVFDRR</sequence>
<proteinExistence type="predicted"/>
<accession>A0A2U2J4V1</accession>
<gene>
    <name evidence="2" type="ORF">DF286_11125</name>
</gene>
<keyword evidence="1" id="KW-0812">Transmembrane</keyword>
<protein>
    <submittedName>
        <fullName evidence="2">Uncharacterized protein</fullName>
    </submittedName>
</protein>
<evidence type="ECO:0000313" key="2">
    <source>
        <dbReference type="EMBL" id="PWG03358.1"/>
    </source>
</evidence>
<feature type="transmembrane region" description="Helical" evidence="1">
    <location>
        <begin position="12"/>
        <end position="30"/>
    </location>
</feature>
<feature type="transmembrane region" description="Helical" evidence="1">
    <location>
        <begin position="82"/>
        <end position="102"/>
    </location>
</feature>
<reference evidence="2 3" key="1">
    <citation type="submission" date="2018-05" db="EMBL/GenBank/DDBJ databases">
        <title>Genome of Sphingosinicella humi QZX222.</title>
        <authorList>
            <person name="Qiao Z."/>
            <person name="Wang G."/>
        </authorList>
    </citation>
    <scope>NUCLEOTIDE SEQUENCE [LARGE SCALE GENOMIC DNA]</scope>
    <source>
        <strain evidence="2 3">QZX222</strain>
    </source>
</reference>
<organism evidence="2 3">
    <name type="scientific">Allosphingosinicella humi</name>
    <dbReference type="NCBI Taxonomy" id="2068657"/>
    <lineage>
        <taxon>Bacteria</taxon>
        <taxon>Pseudomonadati</taxon>
        <taxon>Pseudomonadota</taxon>
        <taxon>Alphaproteobacteria</taxon>
        <taxon>Sphingomonadales</taxon>
        <taxon>Sphingomonadaceae</taxon>
        <taxon>Allosphingosinicella</taxon>
    </lineage>
</organism>
<dbReference type="EMBL" id="QFFF01000001">
    <property type="protein sequence ID" value="PWG03358.1"/>
    <property type="molecule type" value="Genomic_DNA"/>
</dbReference>
<name>A0A2U2J4V1_9SPHN</name>
<keyword evidence="1" id="KW-0472">Membrane</keyword>